<comment type="caution">
    <text evidence="7">The sequence shown here is derived from an EMBL/GenBank/DDBJ whole genome shotgun (WGS) entry which is preliminary data.</text>
</comment>
<dbReference type="GO" id="GO:0000140">
    <property type="term" value="F:acylglycerone-phosphate reductase (NADP+) activity"/>
    <property type="evidence" value="ECO:0007669"/>
    <property type="project" value="TreeGrafter"/>
</dbReference>
<protein>
    <recommendedName>
        <fullName evidence="6">Xylanolytic transcriptional activator regulatory domain-containing protein</fullName>
    </recommendedName>
</protein>
<dbReference type="GO" id="GO:0004806">
    <property type="term" value="F:triacylglycerol lipase activity"/>
    <property type="evidence" value="ECO:0007669"/>
    <property type="project" value="TreeGrafter"/>
</dbReference>
<feature type="compositionally biased region" description="Low complexity" evidence="5">
    <location>
        <begin position="331"/>
        <end position="342"/>
    </location>
</feature>
<dbReference type="InterPro" id="IPR036291">
    <property type="entry name" value="NAD(P)-bd_dom_sf"/>
</dbReference>
<keyword evidence="8" id="KW-1185">Reference proteome</keyword>
<dbReference type="InterPro" id="IPR029033">
    <property type="entry name" value="His_PPase_superfam"/>
</dbReference>
<dbReference type="PRINTS" id="PR00080">
    <property type="entry name" value="SDRFAMILY"/>
</dbReference>
<dbReference type="Proteomes" id="UP000053095">
    <property type="component" value="Unassembled WGS sequence"/>
</dbReference>
<dbReference type="GO" id="GO:0008270">
    <property type="term" value="F:zinc ion binding"/>
    <property type="evidence" value="ECO:0007669"/>
    <property type="project" value="InterPro"/>
</dbReference>
<sequence>MSQKTSFALITGCSSGIGKELAIAFANSGITVLATARRTESLHELTSKYDKIEAFALELNDLASIDKLKDAVYKRTGGRLDYLVNNAGTHYASTAVDLQIEEVAKLFEVNLFAVMRLCQVFIPLLRRSGRGRIVQIGSVTRDIPVVWQGPYNASKAALSQYSKTLRLEVKPFNIEVIEIVTGFVQSNILHHGLCAPETSPYLPIKGVVERIKYQGNQNGMSPEAYAKSVVAKLIRPKVSPEIWEGALARSLRWMVMLLPLRLLLHFSEAQTWAPIWVPLHIPFIKVSQVPSTVRESVPRHQSDSPAEEVSGNESAHSAPASPELLDPSILSPPSTATTQQTPGSIPQRASHLRFSSQQVEYLLGAYFDIVQDANPIFSKELFLHRFQSSLCSEDLISTIVIITAKLTGFTANEDDFLPSLDTNLDLLLSSSILEDDLIGDVPSLDQFRKAYLLAFYEFHQFPGHQSWLRVGRVTRMAYRIGLDRLDHIRIFYPDWSILSDEEIQEWRSLWWCIYRLDTYTNLSSGTPYLIDDTVIRTSLITNHQALESVDPLQELYLPPNPEDISQVLLAASLAPETLLKNVHNITTAVLRQAGLILRFHLVRFQEELVAQVTKVERQLATVRLALPAGWLNPRRNAFLNESHADHHARTVTVLHLRMAQLLLSLAQPGLQQGDEWLVSWQRVYEACQDIASIADQWDSSFCLSVDPAISFPIFTATLAPTLITISAYCIFSSSILGKYGRYQGFSCPPYETMAPHVFGLVLGAILTTTLAVDNSWHPPDSSAINNLDLNLEFDGVFDFIFDSSLTPDERYGQYNYCNMPHVRRTEYVVSPAEYDLIYVEIIHRHHKRTPYESNTFPIENDTWYCDGTQLYHYGQPSAGPEMSANTYWQLQETSPFDLFPVSGFPGTCVFPQITRSGLQDSWQHGRDIYEVYHDLLQFLPDELDQKRMEFRVTNNVITSQVAGMVIGGMYGEKQAAVPLHVQRVGVDSLEPQYPCPGGQSLFNGIKDSDSASSEPWKSHLEKTKELMDALDAISGIPSDADDWHSSYDHYFDNLSSRLCHSKPLPCKQPQPNDECITRTQANTVFRLGQWEYSRLYRDAPSSLIASAALYGVFIAELARHLREQIKLFNEDIDQADRVLYRHNVAHDGSISRILSLLQIRQMVWPGMGAEIVFELYRKVKGGGFYVRVLWGGQVLQSSNPELGDMEFVDLQTLLDYFDALVGRRAESTVELCRMEIVE</sequence>
<dbReference type="InterPro" id="IPR000560">
    <property type="entry name" value="His_Pase_clade-2"/>
</dbReference>
<comment type="similarity">
    <text evidence="1">Belongs to the short-chain dehydrogenases/reductases (SDR) family.</text>
</comment>
<gene>
    <name evidence="7" type="ORF">TCE0_041r13428</name>
</gene>
<dbReference type="AlphaFoldDB" id="A0A6V8HFT7"/>
<dbReference type="PRINTS" id="PR00081">
    <property type="entry name" value="GDHRDH"/>
</dbReference>
<proteinExistence type="inferred from homology"/>
<evidence type="ECO:0000256" key="5">
    <source>
        <dbReference type="SAM" id="MobiDB-lite"/>
    </source>
</evidence>
<evidence type="ECO:0000259" key="6">
    <source>
        <dbReference type="SMART" id="SM00906"/>
    </source>
</evidence>
<evidence type="ECO:0000313" key="7">
    <source>
        <dbReference type="EMBL" id="GAM40801.1"/>
    </source>
</evidence>
<dbReference type="SMART" id="SM00906">
    <property type="entry name" value="Fungal_trans"/>
    <property type="match status" value="1"/>
</dbReference>
<dbReference type="PANTHER" id="PTHR44169:SF15">
    <property type="entry name" value="CHAIN DEHYDROGENASE_REDUCTASE (AYR1), PUTATIVE (AFU_ORTHOLOGUE AFUA_4G04530)-RELATED"/>
    <property type="match status" value="1"/>
</dbReference>
<evidence type="ECO:0000256" key="4">
    <source>
        <dbReference type="ARBA" id="ARBA00023242"/>
    </source>
</evidence>
<dbReference type="GO" id="GO:0006654">
    <property type="term" value="P:phosphatidic acid biosynthetic process"/>
    <property type="evidence" value="ECO:0007669"/>
    <property type="project" value="TreeGrafter"/>
</dbReference>
<feature type="region of interest" description="Disordered" evidence="5">
    <location>
        <begin position="294"/>
        <end position="349"/>
    </location>
</feature>
<dbReference type="Pfam" id="PF00328">
    <property type="entry name" value="His_Phos_2"/>
    <property type="match status" value="1"/>
</dbReference>
<dbReference type="GO" id="GO:0006351">
    <property type="term" value="P:DNA-templated transcription"/>
    <property type="evidence" value="ECO:0007669"/>
    <property type="project" value="InterPro"/>
</dbReference>
<dbReference type="CDD" id="cd12148">
    <property type="entry name" value="fungal_TF_MHR"/>
    <property type="match status" value="1"/>
</dbReference>
<evidence type="ECO:0000256" key="1">
    <source>
        <dbReference type="ARBA" id="ARBA00006484"/>
    </source>
</evidence>
<dbReference type="EMBL" id="DF933837">
    <property type="protein sequence ID" value="GAM40801.1"/>
    <property type="molecule type" value="Genomic_DNA"/>
</dbReference>
<dbReference type="PANTHER" id="PTHR44169">
    <property type="entry name" value="NADPH-DEPENDENT 1-ACYLDIHYDROXYACETONE PHOSPHATE REDUCTASE"/>
    <property type="match status" value="1"/>
</dbReference>
<dbReference type="InterPro" id="IPR002347">
    <property type="entry name" value="SDR_fam"/>
</dbReference>
<dbReference type="SUPFAM" id="SSF53254">
    <property type="entry name" value="Phosphoglycerate mutase-like"/>
    <property type="match status" value="1"/>
</dbReference>
<dbReference type="GO" id="GO:0005783">
    <property type="term" value="C:endoplasmic reticulum"/>
    <property type="evidence" value="ECO:0007669"/>
    <property type="project" value="TreeGrafter"/>
</dbReference>
<dbReference type="InterPro" id="IPR007219">
    <property type="entry name" value="XnlR_reg_dom"/>
</dbReference>
<dbReference type="GO" id="GO:0005811">
    <property type="term" value="C:lipid droplet"/>
    <property type="evidence" value="ECO:0007669"/>
    <property type="project" value="TreeGrafter"/>
</dbReference>
<evidence type="ECO:0000256" key="3">
    <source>
        <dbReference type="ARBA" id="ARBA00023002"/>
    </source>
</evidence>
<keyword evidence="4" id="KW-0539">Nucleus</keyword>
<feature type="domain" description="Xylanolytic transcriptional activator regulatory" evidence="6">
    <location>
        <begin position="466"/>
        <end position="546"/>
    </location>
</feature>
<keyword evidence="3" id="KW-0560">Oxidoreductase</keyword>
<organism evidence="7 8">
    <name type="scientific">Talaromyces pinophilus</name>
    <name type="common">Penicillium pinophilum</name>
    <dbReference type="NCBI Taxonomy" id="128442"/>
    <lineage>
        <taxon>Eukaryota</taxon>
        <taxon>Fungi</taxon>
        <taxon>Dikarya</taxon>
        <taxon>Ascomycota</taxon>
        <taxon>Pezizomycotina</taxon>
        <taxon>Eurotiomycetes</taxon>
        <taxon>Eurotiomycetidae</taxon>
        <taxon>Eurotiales</taxon>
        <taxon>Trichocomaceae</taxon>
        <taxon>Talaromyces</taxon>
        <taxon>Talaromyces sect. Talaromyces</taxon>
    </lineage>
</organism>
<accession>A0A6V8HFT7</accession>
<dbReference type="Pfam" id="PF00106">
    <property type="entry name" value="adh_short"/>
    <property type="match status" value="1"/>
</dbReference>
<dbReference type="Pfam" id="PF04082">
    <property type="entry name" value="Fungal_trans"/>
    <property type="match status" value="1"/>
</dbReference>
<dbReference type="GO" id="GO:0003677">
    <property type="term" value="F:DNA binding"/>
    <property type="evidence" value="ECO:0007669"/>
    <property type="project" value="InterPro"/>
</dbReference>
<evidence type="ECO:0000313" key="8">
    <source>
        <dbReference type="Proteomes" id="UP000053095"/>
    </source>
</evidence>
<dbReference type="Gene3D" id="3.40.50.1240">
    <property type="entry name" value="Phosphoglycerate mutase-like"/>
    <property type="match status" value="1"/>
</dbReference>
<name>A0A6V8HFT7_TALPI</name>
<dbReference type="CDD" id="cd05374">
    <property type="entry name" value="17beta-HSD-like_SDR_c"/>
    <property type="match status" value="1"/>
</dbReference>
<dbReference type="InterPro" id="IPR020904">
    <property type="entry name" value="Sc_DH/Rdtase_CS"/>
</dbReference>
<evidence type="ECO:0000256" key="2">
    <source>
        <dbReference type="ARBA" id="ARBA00022857"/>
    </source>
</evidence>
<dbReference type="PROSITE" id="PS00061">
    <property type="entry name" value="ADH_SHORT"/>
    <property type="match status" value="1"/>
</dbReference>
<dbReference type="Gene3D" id="3.40.50.720">
    <property type="entry name" value="NAD(P)-binding Rossmann-like Domain"/>
    <property type="match status" value="1"/>
</dbReference>
<keyword evidence="2" id="KW-0521">NADP</keyword>
<dbReference type="GO" id="GO:0019433">
    <property type="term" value="P:triglyceride catabolic process"/>
    <property type="evidence" value="ECO:0007669"/>
    <property type="project" value="TreeGrafter"/>
</dbReference>
<reference evidence="8" key="1">
    <citation type="journal article" date="2015" name="Genome Announc.">
        <title>Draft genome sequence of Talaromyces cellulolyticus strain Y-94, a source of lignocellulosic biomass-degrading enzymes.</title>
        <authorList>
            <person name="Fujii T."/>
            <person name="Koike H."/>
            <person name="Sawayama S."/>
            <person name="Yano S."/>
            <person name="Inoue H."/>
        </authorList>
    </citation>
    <scope>NUCLEOTIDE SEQUENCE [LARGE SCALE GENOMIC DNA]</scope>
    <source>
        <strain evidence="8">Y-94</strain>
    </source>
</reference>
<dbReference type="SUPFAM" id="SSF51735">
    <property type="entry name" value="NAD(P)-binding Rossmann-fold domains"/>
    <property type="match status" value="1"/>
</dbReference>